<evidence type="ECO:0000256" key="1">
    <source>
        <dbReference type="ARBA" id="ARBA00004572"/>
    </source>
</evidence>
<dbReference type="Pfam" id="PF02064">
    <property type="entry name" value="MAS20"/>
    <property type="match status" value="1"/>
</dbReference>
<evidence type="ECO:0000313" key="10">
    <source>
        <dbReference type="EMBL" id="CAF2868837.1"/>
    </source>
</evidence>
<dbReference type="GO" id="GO:0030150">
    <property type="term" value="P:protein import into mitochondrial matrix"/>
    <property type="evidence" value="ECO:0007669"/>
    <property type="project" value="TreeGrafter"/>
</dbReference>
<dbReference type="SUPFAM" id="SSF47157">
    <property type="entry name" value="Mitochondrial import receptor subunit Tom20"/>
    <property type="match status" value="1"/>
</dbReference>
<dbReference type="OrthoDB" id="2154253at2759"/>
<keyword evidence="6" id="KW-0653">Protein transport</keyword>
<dbReference type="PRINTS" id="PR00351">
    <property type="entry name" value="OM20RECEPTOR"/>
</dbReference>
<evidence type="ECO:0000256" key="9">
    <source>
        <dbReference type="ARBA" id="ARBA00023136"/>
    </source>
</evidence>
<dbReference type="PRINTS" id="PR01989">
    <property type="entry name" value="EUOM20RECPTR"/>
</dbReference>
<gene>
    <name evidence="10" type="ORF">LSAA_6829</name>
</gene>
<reference evidence="10" key="1">
    <citation type="submission" date="2021-02" db="EMBL/GenBank/DDBJ databases">
        <authorList>
            <person name="Bekaert M."/>
        </authorList>
    </citation>
    <scope>NUCLEOTIDE SEQUENCE</scope>
    <source>
        <strain evidence="10">IoA-00</strain>
    </source>
</reference>
<dbReference type="Gene3D" id="1.20.960.10">
    <property type="entry name" value="Mitochondrial outer membrane translocase complex, subunit Tom20 domain"/>
    <property type="match status" value="1"/>
</dbReference>
<evidence type="ECO:0000256" key="7">
    <source>
        <dbReference type="ARBA" id="ARBA00022989"/>
    </source>
</evidence>
<comment type="subcellular location">
    <subcellularLocation>
        <location evidence="1">Mitochondrion outer membrane</location>
        <topology evidence="1">Single-pass membrane protein</topology>
    </subcellularLocation>
</comment>
<keyword evidence="8" id="KW-0496">Mitochondrion</keyword>
<accession>A0A7R8CMS0</accession>
<name>A0A7R8CMS0_LEPSM</name>
<keyword evidence="4" id="KW-0812">Transmembrane</keyword>
<evidence type="ECO:0000313" key="11">
    <source>
        <dbReference type="Proteomes" id="UP000675881"/>
    </source>
</evidence>
<keyword evidence="3" id="KW-0813">Transport</keyword>
<dbReference type="EMBL" id="HG994581">
    <property type="protein sequence ID" value="CAF2868837.1"/>
    <property type="molecule type" value="Genomic_DNA"/>
</dbReference>
<evidence type="ECO:0000256" key="8">
    <source>
        <dbReference type="ARBA" id="ARBA00023128"/>
    </source>
</evidence>
<comment type="similarity">
    <text evidence="2">Belongs to the Tom20 family.</text>
</comment>
<dbReference type="GO" id="GO:0006605">
    <property type="term" value="P:protein targeting"/>
    <property type="evidence" value="ECO:0007669"/>
    <property type="project" value="InterPro"/>
</dbReference>
<keyword evidence="5" id="KW-1000">Mitochondrion outer membrane</keyword>
<dbReference type="GO" id="GO:0008320">
    <property type="term" value="F:protein transmembrane transporter activity"/>
    <property type="evidence" value="ECO:0007669"/>
    <property type="project" value="TreeGrafter"/>
</dbReference>
<proteinExistence type="inferred from homology"/>
<dbReference type="PANTHER" id="PTHR12430">
    <property type="entry name" value="MITOCHONDRIAL IMPORT RECEPTOR SUBUNIT TOM20"/>
    <property type="match status" value="1"/>
</dbReference>
<protein>
    <submittedName>
        <fullName evidence="10">TOM20</fullName>
    </submittedName>
</protein>
<dbReference type="InterPro" id="IPR002056">
    <property type="entry name" value="MAS20"/>
</dbReference>
<keyword evidence="9" id="KW-0472">Membrane</keyword>
<dbReference type="GO" id="GO:0005742">
    <property type="term" value="C:mitochondrial outer membrane translocase complex"/>
    <property type="evidence" value="ECO:0007669"/>
    <property type="project" value="InterPro"/>
</dbReference>
<evidence type="ECO:0000256" key="4">
    <source>
        <dbReference type="ARBA" id="ARBA00022692"/>
    </source>
</evidence>
<keyword evidence="7" id="KW-1133">Transmembrane helix</keyword>
<dbReference type="InterPro" id="IPR022422">
    <property type="entry name" value="MAS20_rcpt_metazoan"/>
</dbReference>
<dbReference type="Proteomes" id="UP000675881">
    <property type="component" value="Chromosome 2"/>
</dbReference>
<evidence type="ECO:0000256" key="5">
    <source>
        <dbReference type="ARBA" id="ARBA00022787"/>
    </source>
</evidence>
<dbReference type="GO" id="GO:0006886">
    <property type="term" value="P:intracellular protein transport"/>
    <property type="evidence" value="ECO:0007669"/>
    <property type="project" value="InterPro"/>
</dbReference>
<sequence length="158" mass="17347">MVSSTQIGVGLGLSAAAFLGYCLYFDNRRRRAPDFRQKLREKRRAAAKKAKYGEGTSDIELPDFSDHEAVQRFFLREVQTGEDLLGQGNITKGVEHLSLAVAVCGQPHALLGVLQQTLPNHHLLSPSSEFWTLHKKESGVTPPPPSRGSSKTLLLKAP</sequence>
<dbReference type="GO" id="GO:0030943">
    <property type="term" value="F:mitochondrion targeting sequence binding"/>
    <property type="evidence" value="ECO:0007669"/>
    <property type="project" value="TreeGrafter"/>
</dbReference>
<dbReference type="AlphaFoldDB" id="A0A7R8CMS0"/>
<dbReference type="PANTHER" id="PTHR12430:SF0">
    <property type="entry name" value="TRANSLOCASE OF OUTER MITOCHONDRIAL MEMBRANE 20"/>
    <property type="match status" value="1"/>
</dbReference>
<evidence type="ECO:0000256" key="2">
    <source>
        <dbReference type="ARBA" id="ARBA00005792"/>
    </source>
</evidence>
<dbReference type="GO" id="GO:0016031">
    <property type="term" value="P:tRNA import into mitochondrion"/>
    <property type="evidence" value="ECO:0007669"/>
    <property type="project" value="TreeGrafter"/>
</dbReference>
<organism evidence="10 11">
    <name type="scientific">Lepeophtheirus salmonis</name>
    <name type="common">Salmon louse</name>
    <name type="synonym">Caligus salmonis</name>
    <dbReference type="NCBI Taxonomy" id="72036"/>
    <lineage>
        <taxon>Eukaryota</taxon>
        <taxon>Metazoa</taxon>
        <taxon>Ecdysozoa</taxon>
        <taxon>Arthropoda</taxon>
        <taxon>Crustacea</taxon>
        <taxon>Multicrustacea</taxon>
        <taxon>Hexanauplia</taxon>
        <taxon>Copepoda</taxon>
        <taxon>Siphonostomatoida</taxon>
        <taxon>Caligidae</taxon>
        <taxon>Lepeophtheirus</taxon>
    </lineage>
</organism>
<keyword evidence="11" id="KW-1185">Reference proteome</keyword>
<evidence type="ECO:0000256" key="6">
    <source>
        <dbReference type="ARBA" id="ARBA00022927"/>
    </source>
</evidence>
<evidence type="ECO:0000256" key="3">
    <source>
        <dbReference type="ARBA" id="ARBA00022448"/>
    </source>
</evidence>
<dbReference type="InterPro" id="IPR023392">
    <property type="entry name" value="Tom20_dom_sf"/>
</dbReference>